<feature type="binding site" evidence="8">
    <location>
        <position position="207"/>
    </location>
    <ligand>
        <name>ATP</name>
        <dbReference type="ChEBI" id="CHEBI:30616"/>
    </ligand>
</feature>
<dbReference type="NCBIfam" id="TIGR00362">
    <property type="entry name" value="DnaA"/>
    <property type="match status" value="1"/>
</dbReference>
<evidence type="ECO:0000313" key="16">
    <source>
        <dbReference type="Proteomes" id="UP000320421"/>
    </source>
</evidence>
<dbReference type="InterPro" id="IPR018312">
    <property type="entry name" value="Chromosome_initiator_DnaA_CS"/>
</dbReference>
<dbReference type="PRINTS" id="PR00051">
    <property type="entry name" value="DNAA"/>
</dbReference>
<sequence length="507" mass="56659">MQPTSLAVEGTFCDSANRPTEAKLGPATTGSEEQSIYRLLAQQVGERGFQNWFAGKVRLKLDGNLLIVGVASPFLLTWMQKKFASKIYATAIACVGPSAEYRLEVDPELAALTSSAEESQQKSASKGTSTANVPFVERKASAPSLSSSNKNPAARQSNPFRGRRFADLSTFIKGKSNQLAYIAATQASDEPGALYNPLFIHGGVGIGKTHLLEGFYRRVRQLYPALNVVYLTAEAFGNYFSKALQERSLPGFRQRFRNVDVLIIDDIDFFESKRNFQEELLHTIKHLESHGRQLVFSSDRHPRLLTKMSEELTTRFLSGLVCRIEAPEKELRLEIARQRAHKLKTPITEGALAYVARRFTSNVRELEGAVNCLQTCHLMTGQKVTTSMARQVLADLERDCIRIIKLDDINQIVCSTFGVSEADLKSSRRARNISQPRMLAMFLARKLTQAAYSEIGDYFGGRNHSTVMSAEKQVRKWLESHSSIQVALQEWPTEEIIESLEQQLLAS</sequence>
<dbReference type="PROSITE" id="PS01008">
    <property type="entry name" value="DNAA"/>
    <property type="match status" value="1"/>
</dbReference>
<proteinExistence type="inferred from homology"/>
<evidence type="ECO:0000256" key="1">
    <source>
        <dbReference type="ARBA" id="ARBA00006583"/>
    </source>
</evidence>
<comment type="similarity">
    <text evidence="1 8 11">Belongs to the DnaA family.</text>
</comment>
<dbReference type="Gene3D" id="3.30.300.180">
    <property type="match status" value="1"/>
</dbReference>
<name>A0A517PIP4_9PLAN</name>
<feature type="binding site" evidence="8">
    <location>
        <position position="208"/>
    </location>
    <ligand>
        <name>ATP</name>
        <dbReference type="ChEBI" id="CHEBI:30616"/>
    </ligand>
</feature>
<evidence type="ECO:0000256" key="7">
    <source>
        <dbReference type="ARBA" id="ARBA00023125"/>
    </source>
</evidence>
<dbReference type="Pfam" id="PF08299">
    <property type="entry name" value="Bac_DnaA_C"/>
    <property type="match status" value="1"/>
</dbReference>
<evidence type="ECO:0000313" key="15">
    <source>
        <dbReference type="EMBL" id="QDT19191.1"/>
    </source>
</evidence>
<keyword evidence="16" id="KW-1185">Reference proteome</keyword>
<dbReference type="InterPro" id="IPR001957">
    <property type="entry name" value="Chromosome_initiator_DnaA"/>
</dbReference>
<keyword evidence="5 8" id="KW-0067">ATP-binding</keyword>
<evidence type="ECO:0000256" key="12">
    <source>
        <dbReference type="SAM" id="MobiDB-lite"/>
    </source>
</evidence>
<feature type="region of interest" description="Domain IV, binds dsDNA" evidence="8">
    <location>
        <begin position="378"/>
        <end position="507"/>
    </location>
</feature>
<dbReference type="CDD" id="cd06571">
    <property type="entry name" value="Bac_DnaA_C"/>
    <property type="match status" value="1"/>
</dbReference>
<dbReference type="EMBL" id="CP036266">
    <property type="protein sequence ID" value="QDT19191.1"/>
    <property type="molecule type" value="Genomic_DNA"/>
</dbReference>
<evidence type="ECO:0000259" key="13">
    <source>
        <dbReference type="SMART" id="SM00382"/>
    </source>
</evidence>
<organism evidence="15 16">
    <name type="scientific">Gimesia chilikensis</name>
    <dbReference type="NCBI Taxonomy" id="2605989"/>
    <lineage>
        <taxon>Bacteria</taxon>
        <taxon>Pseudomonadati</taxon>
        <taxon>Planctomycetota</taxon>
        <taxon>Planctomycetia</taxon>
        <taxon>Planctomycetales</taxon>
        <taxon>Planctomycetaceae</taxon>
        <taxon>Gimesia</taxon>
    </lineage>
</organism>
<feature type="compositionally biased region" description="Polar residues" evidence="12">
    <location>
        <begin position="143"/>
        <end position="159"/>
    </location>
</feature>
<dbReference type="Gene3D" id="3.40.50.300">
    <property type="entry name" value="P-loop containing nucleotide triphosphate hydrolases"/>
    <property type="match status" value="1"/>
</dbReference>
<keyword evidence="6 8" id="KW-0446">Lipid-binding</keyword>
<dbReference type="SUPFAM" id="SSF48295">
    <property type="entry name" value="TrpR-like"/>
    <property type="match status" value="1"/>
</dbReference>
<dbReference type="InterPro" id="IPR013159">
    <property type="entry name" value="DnaA_C"/>
</dbReference>
<evidence type="ECO:0000256" key="9">
    <source>
        <dbReference type="NCBIfam" id="TIGR00362"/>
    </source>
</evidence>
<gene>
    <name evidence="15" type="primary">dnaA_2</name>
    <name evidence="8" type="synonym">dnaA</name>
    <name evidence="15" type="ORF">HG66A1_09550</name>
</gene>
<accession>A0A517PIP4</accession>
<dbReference type="Gene3D" id="1.10.8.60">
    <property type="match status" value="1"/>
</dbReference>
<dbReference type="GO" id="GO:0005886">
    <property type="term" value="C:plasma membrane"/>
    <property type="evidence" value="ECO:0007669"/>
    <property type="project" value="TreeGrafter"/>
</dbReference>
<reference evidence="15 16" key="1">
    <citation type="submission" date="2019-02" db="EMBL/GenBank/DDBJ databases">
        <title>Deep-cultivation of Planctomycetes and their phenomic and genomic characterization uncovers novel biology.</title>
        <authorList>
            <person name="Wiegand S."/>
            <person name="Jogler M."/>
            <person name="Boedeker C."/>
            <person name="Pinto D."/>
            <person name="Vollmers J."/>
            <person name="Rivas-Marin E."/>
            <person name="Kohn T."/>
            <person name="Peeters S.H."/>
            <person name="Heuer A."/>
            <person name="Rast P."/>
            <person name="Oberbeckmann S."/>
            <person name="Bunk B."/>
            <person name="Jeske O."/>
            <person name="Meyerdierks A."/>
            <person name="Storesund J.E."/>
            <person name="Kallscheuer N."/>
            <person name="Luecker S."/>
            <person name="Lage O.M."/>
            <person name="Pohl T."/>
            <person name="Merkel B.J."/>
            <person name="Hornburger P."/>
            <person name="Mueller R.-W."/>
            <person name="Bruemmer F."/>
            <person name="Labrenz M."/>
            <person name="Spormann A.M."/>
            <person name="Op den Camp H."/>
            <person name="Overmann J."/>
            <person name="Amann R."/>
            <person name="Jetten M.S.M."/>
            <person name="Mascher T."/>
            <person name="Medema M.H."/>
            <person name="Devos D.P."/>
            <person name="Kaster A.-K."/>
            <person name="Ovreas L."/>
            <person name="Rohde M."/>
            <person name="Galperin M.Y."/>
            <person name="Jogler C."/>
        </authorList>
    </citation>
    <scope>NUCLEOTIDE SEQUENCE [LARGE SCALE GENOMIC DNA]</scope>
    <source>
        <strain evidence="15 16">HG66A1</strain>
    </source>
</reference>
<dbReference type="InterPro" id="IPR020591">
    <property type="entry name" value="Chromosome_initiator_DnaA-like"/>
</dbReference>
<feature type="domain" description="AAA+ ATPase" evidence="13">
    <location>
        <begin position="194"/>
        <end position="328"/>
    </location>
</feature>
<comment type="function">
    <text evidence="8 10">Plays an essential role in the initiation and regulation of chromosomal replication. ATP-DnaA binds to the origin of replication (oriC) to initiate formation of the DNA replication initiation complex once per cell cycle. Binds the DnaA box (a 9 base pair repeat at the origin) and separates the double-stranded (ds)DNA. Forms a right-handed helical filament on oriC DNA; dsDNA binds to the exterior of the filament while single-stranded (ss)DNA is stabiized in the filament's interior. The ATP-DnaA-oriC complex binds and stabilizes one strand of the AT-rich DNA unwinding element (DUE), permitting loading of DNA polymerase. After initiation quickly degrades to an ADP-DnaA complex that is not apt for DNA replication. Binds acidic phospholipids.</text>
</comment>
<feature type="domain" description="Chromosomal replication initiator DnaA C-terminal" evidence="14">
    <location>
        <begin position="405"/>
        <end position="474"/>
    </location>
</feature>
<protein>
    <recommendedName>
        <fullName evidence="8 9">Chromosomal replication initiator protein DnaA</fullName>
    </recommendedName>
</protein>
<dbReference type="InterPro" id="IPR010921">
    <property type="entry name" value="Trp_repressor/repl_initiator"/>
</dbReference>
<dbReference type="InterPro" id="IPR003593">
    <property type="entry name" value="AAA+_ATPase"/>
</dbReference>
<dbReference type="Gene3D" id="1.10.1750.10">
    <property type="match status" value="1"/>
</dbReference>
<dbReference type="GO" id="GO:0005524">
    <property type="term" value="F:ATP binding"/>
    <property type="evidence" value="ECO:0007669"/>
    <property type="project" value="UniProtKB-UniRule"/>
</dbReference>
<dbReference type="RefSeq" id="WP_145181067.1">
    <property type="nucleotide sequence ID" value="NZ_CP036266.1"/>
</dbReference>
<comment type="domain">
    <text evidence="8">Domain I is involved in oligomerization and binding regulators, domain II is flexibile and of varying length in different bacteria, domain III forms the AAA+ region, while domain IV binds dsDNA.</text>
</comment>
<dbReference type="PANTHER" id="PTHR30050:SF2">
    <property type="entry name" value="CHROMOSOMAL REPLICATION INITIATOR PROTEIN DNAA"/>
    <property type="match status" value="1"/>
</dbReference>
<feature type="binding site" evidence="8">
    <location>
        <position position="205"/>
    </location>
    <ligand>
        <name>ATP</name>
        <dbReference type="ChEBI" id="CHEBI:30616"/>
    </ligand>
</feature>
<dbReference type="GO" id="GO:0005737">
    <property type="term" value="C:cytoplasm"/>
    <property type="evidence" value="ECO:0007669"/>
    <property type="project" value="UniProtKB-SubCell"/>
</dbReference>
<keyword evidence="4 8" id="KW-0547">Nucleotide-binding</keyword>
<dbReference type="CDD" id="cd00009">
    <property type="entry name" value="AAA"/>
    <property type="match status" value="1"/>
</dbReference>
<dbReference type="GO" id="GO:0003688">
    <property type="term" value="F:DNA replication origin binding"/>
    <property type="evidence" value="ECO:0007669"/>
    <property type="project" value="UniProtKB-UniRule"/>
</dbReference>
<dbReference type="PANTHER" id="PTHR30050">
    <property type="entry name" value="CHROMOSOMAL REPLICATION INITIATOR PROTEIN DNAA"/>
    <property type="match status" value="1"/>
</dbReference>
<dbReference type="SUPFAM" id="SSF52540">
    <property type="entry name" value="P-loop containing nucleoside triphosphate hydrolases"/>
    <property type="match status" value="1"/>
</dbReference>
<dbReference type="SMART" id="SM00760">
    <property type="entry name" value="Bac_DnaA_C"/>
    <property type="match status" value="1"/>
</dbReference>
<comment type="subcellular location">
    <subcellularLocation>
        <location evidence="8">Cytoplasm</location>
    </subcellularLocation>
</comment>
<dbReference type="AlphaFoldDB" id="A0A517PIP4"/>
<keyword evidence="7 8" id="KW-0238">DNA-binding</keyword>
<dbReference type="InterPro" id="IPR027417">
    <property type="entry name" value="P-loop_NTPase"/>
</dbReference>
<evidence type="ECO:0000259" key="14">
    <source>
        <dbReference type="SMART" id="SM00760"/>
    </source>
</evidence>
<feature type="region of interest" description="Disordered" evidence="12">
    <location>
        <begin position="140"/>
        <end position="159"/>
    </location>
</feature>
<evidence type="ECO:0000256" key="3">
    <source>
        <dbReference type="ARBA" id="ARBA00022705"/>
    </source>
</evidence>
<dbReference type="OrthoDB" id="9807019at2"/>
<evidence type="ECO:0000256" key="10">
    <source>
        <dbReference type="RuleBase" id="RU000577"/>
    </source>
</evidence>
<keyword evidence="3 8" id="KW-0235">DNA replication</keyword>
<dbReference type="HAMAP" id="MF_00377">
    <property type="entry name" value="DnaA_bact"/>
    <property type="match status" value="1"/>
</dbReference>
<comment type="caution">
    <text evidence="8">Lacks conserved residue(s) required for the propagation of feature annotation.</text>
</comment>
<evidence type="ECO:0000256" key="4">
    <source>
        <dbReference type="ARBA" id="ARBA00022741"/>
    </source>
</evidence>
<dbReference type="InterPro" id="IPR013317">
    <property type="entry name" value="DnaA_dom"/>
</dbReference>
<evidence type="ECO:0000256" key="6">
    <source>
        <dbReference type="ARBA" id="ARBA00023121"/>
    </source>
</evidence>
<feature type="region of interest" description="Domain I, interacts with DnaA modulators" evidence="8">
    <location>
        <begin position="1"/>
        <end position="141"/>
    </location>
</feature>
<evidence type="ECO:0000256" key="2">
    <source>
        <dbReference type="ARBA" id="ARBA00022490"/>
    </source>
</evidence>
<evidence type="ECO:0000256" key="11">
    <source>
        <dbReference type="RuleBase" id="RU004227"/>
    </source>
</evidence>
<dbReference type="InterPro" id="IPR038454">
    <property type="entry name" value="DnaA_N_sf"/>
</dbReference>
<dbReference type="Pfam" id="PF00308">
    <property type="entry name" value="Bac_DnaA"/>
    <property type="match status" value="1"/>
</dbReference>
<feature type="binding site" evidence="8">
    <location>
        <position position="209"/>
    </location>
    <ligand>
        <name>ATP</name>
        <dbReference type="ChEBI" id="CHEBI:30616"/>
    </ligand>
</feature>
<dbReference type="GO" id="GO:0006270">
    <property type="term" value="P:DNA replication initiation"/>
    <property type="evidence" value="ECO:0007669"/>
    <property type="project" value="UniProtKB-UniRule"/>
</dbReference>
<dbReference type="Proteomes" id="UP000320421">
    <property type="component" value="Chromosome"/>
</dbReference>
<comment type="subunit">
    <text evidence="8">Oligomerizes as a right-handed, spiral filament on DNA at oriC.</text>
</comment>
<dbReference type="GO" id="GO:0006275">
    <property type="term" value="P:regulation of DNA replication"/>
    <property type="evidence" value="ECO:0007669"/>
    <property type="project" value="UniProtKB-UniRule"/>
</dbReference>
<evidence type="ECO:0000256" key="5">
    <source>
        <dbReference type="ARBA" id="ARBA00022840"/>
    </source>
</evidence>
<evidence type="ECO:0000256" key="8">
    <source>
        <dbReference type="HAMAP-Rule" id="MF_00377"/>
    </source>
</evidence>
<dbReference type="GO" id="GO:0008289">
    <property type="term" value="F:lipid binding"/>
    <property type="evidence" value="ECO:0007669"/>
    <property type="project" value="UniProtKB-KW"/>
</dbReference>
<dbReference type="SMART" id="SM00382">
    <property type="entry name" value="AAA"/>
    <property type="match status" value="1"/>
</dbReference>
<keyword evidence="2 8" id="KW-0963">Cytoplasm</keyword>